<keyword evidence="2" id="KW-1185">Reference proteome</keyword>
<evidence type="ECO:0000313" key="1">
    <source>
        <dbReference type="EMBL" id="KAK3000966.1"/>
    </source>
</evidence>
<gene>
    <name evidence="1" type="ORF">RJ639_022033</name>
</gene>
<dbReference type="Proteomes" id="UP001188597">
    <property type="component" value="Unassembled WGS sequence"/>
</dbReference>
<proteinExistence type="predicted"/>
<comment type="caution">
    <text evidence="1">The sequence shown here is derived from an EMBL/GenBank/DDBJ whole genome shotgun (WGS) entry which is preliminary data.</text>
</comment>
<dbReference type="AlphaFoldDB" id="A0AA88V3H5"/>
<name>A0AA88V3H5_9ASTE</name>
<dbReference type="EMBL" id="JAVXUP010002877">
    <property type="protein sequence ID" value="KAK3000966.1"/>
    <property type="molecule type" value="Genomic_DNA"/>
</dbReference>
<protein>
    <submittedName>
        <fullName evidence="1">Uncharacterized protein</fullName>
    </submittedName>
</protein>
<sequence>MAGGGAVLRLVEIGRVCIRVTAFKWRSAPGKLMEWSKRGNYHDVEAILKSYGSLAPKRYHYSDVKR</sequence>
<organism evidence="1 2">
    <name type="scientific">Escallonia herrerae</name>
    <dbReference type="NCBI Taxonomy" id="1293975"/>
    <lineage>
        <taxon>Eukaryota</taxon>
        <taxon>Viridiplantae</taxon>
        <taxon>Streptophyta</taxon>
        <taxon>Embryophyta</taxon>
        <taxon>Tracheophyta</taxon>
        <taxon>Spermatophyta</taxon>
        <taxon>Magnoliopsida</taxon>
        <taxon>eudicotyledons</taxon>
        <taxon>Gunneridae</taxon>
        <taxon>Pentapetalae</taxon>
        <taxon>asterids</taxon>
        <taxon>campanulids</taxon>
        <taxon>Escalloniales</taxon>
        <taxon>Escalloniaceae</taxon>
        <taxon>Escallonia</taxon>
    </lineage>
</organism>
<reference evidence="1" key="1">
    <citation type="submission" date="2022-12" db="EMBL/GenBank/DDBJ databases">
        <title>Draft genome assemblies for two species of Escallonia (Escalloniales).</title>
        <authorList>
            <person name="Chanderbali A."/>
            <person name="Dervinis C."/>
            <person name="Anghel I."/>
            <person name="Soltis D."/>
            <person name="Soltis P."/>
            <person name="Zapata F."/>
        </authorList>
    </citation>
    <scope>NUCLEOTIDE SEQUENCE</scope>
    <source>
        <strain evidence="1">UCBG64.0493</strain>
        <tissue evidence="1">Leaf</tissue>
    </source>
</reference>
<accession>A0AA88V3H5</accession>
<evidence type="ECO:0000313" key="2">
    <source>
        <dbReference type="Proteomes" id="UP001188597"/>
    </source>
</evidence>